<name>A0A6A6A3P0_9PLEO</name>
<dbReference type="AlphaFoldDB" id="A0A6A6A3P0"/>
<keyword evidence="2" id="KW-1185">Reference proteome</keyword>
<dbReference type="EMBL" id="ML977516">
    <property type="protein sequence ID" value="KAF2125358.1"/>
    <property type="molecule type" value="Genomic_DNA"/>
</dbReference>
<sequence length="107" mass="11770">MLSRREIFLACLRKEGGGGVVCANPSWSSIISLRICPTISCWLFTFVFPTYSDGHALATSPAYSSSVRNSMYLCASKFPCTISLIILPLKSTRLPLLYGTAEEEELL</sequence>
<organism evidence="1 2">
    <name type="scientific">Dothidotthia symphoricarpi CBS 119687</name>
    <dbReference type="NCBI Taxonomy" id="1392245"/>
    <lineage>
        <taxon>Eukaryota</taxon>
        <taxon>Fungi</taxon>
        <taxon>Dikarya</taxon>
        <taxon>Ascomycota</taxon>
        <taxon>Pezizomycotina</taxon>
        <taxon>Dothideomycetes</taxon>
        <taxon>Pleosporomycetidae</taxon>
        <taxon>Pleosporales</taxon>
        <taxon>Dothidotthiaceae</taxon>
        <taxon>Dothidotthia</taxon>
    </lineage>
</organism>
<gene>
    <name evidence="1" type="ORF">P153DRAFT_111718</name>
</gene>
<reference evidence="1" key="1">
    <citation type="journal article" date="2020" name="Stud. Mycol.">
        <title>101 Dothideomycetes genomes: a test case for predicting lifestyles and emergence of pathogens.</title>
        <authorList>
            <person name="Haridas S."/>
            <person name="Albert R."/>
            <person name="Binder M."/>
            <person name="Bloem J."/>
            <person name="Labutti K."/>
            <person name="Salamov A."/>
            <person name="Andreopoulos B."/>
            <person name="Baker S."/>
            <person name="Barry K."/>
            <person name="Bills G."/>
            <person name="Bluhm B."/>
            <person name="Cannon C."/>
            <person name="Castanera R."/>
            <person name="Culley D."/>
            <person name="Daum C."/>
            <person name="Ezra D."/>
            <person name="Gonzalez J."/>
            <person name="Henrissat B."/>
            <person name="Kuo A."/>
            <person name="Liang C."/>
            <person name="Lipzen A."/>
            <person name="Lutzoni F."/>
            <person name="Magnuson J."/>
            <person name="Mondo S."/>
            <person name="Nolan M."/>
            <person name="Ohm R."/>
            <person name="Pangilinan J."/>
            <person name="Park H.-J."/>
            <person name="Ramirez L."/>
            <person name="Alfaro M."/>
            <person name="Sun H."/>
            <person name="Tritt A."/>
            <person name="Yoshinaga Y."/>
            <person name="Zwiers L.-H."/>
            <person name="Turgeon B."/>
            <person name="Goodwin S."/>
            <person name="Spatafora J."/>
            <person name="Crous P."/>
            <person name="Grigoriev I."/>
        </authorList>
    </citation>
    <scope>NUCLEOTIDE SEQUENCE</scope>
    <source>
        <strain evidence="1">CBS 119687</strain>
    </source>
</reference>
<evidence type="ECO:0000313" key="2">
    <source>
        <dbReference type="Proteomes" id="UP000799771"/>
    </source>
</evidence>
<dbReference type="RefSeq" id="XP_033519750.1">
    <property type="nucleotide sequence ID" value="XM_033661910.1"/>
</dbReference>
<dbReference type="GeneID" id="54402342"/>
<accession>A0A6A6A3P0</accession>
<protein>
    <submittedName>
        <fullName evidence="1">Uncharacterized protein</fullName>
    </submittedName>
</protein>
<evidence type="ECO:0000313" key="1">
    <source>
        <dbReference type="EMBL" id="KAF2125358.1"/>
    </source>
</evidence>
<proteinExistence type="predicted"/>
<dbReference type="Proteomes" id="UP000799771">
    <property type="component" value="Unassembled WGS sequence"/>
</dbReference>